<dbReference type="Gene3D" id="3.10.110.10">
    <property type="entry name" value="Ubiquitin Conjugating Enzyme"/>
    <property type="match status" value="1"/>
</dbReference>
<dbReference type="PANTHER" id="PTHR12292">
    <property type="entry name" value="RWD DOMAIN-CONTAINING PROTEIN"/>
    <property type="match status" value="1"/>
</dbReference>
<reference evidence="3 4" key="1">
    <citation type="submission" date="2019-09" db="EMBL/GenBank/DDBJ databases">
        <title>Draft genome of the ectomycorrhizal ascomycete Sphaerosporella brunnea.</title>
        <authorList>
            <consortium name="DOE Joint Genome Institute"/>
            <person name="Benucci G.M."/>
            <person name="Marozzi G."/>
            <person name="Antonielli L."/>
            <person name="Sanchez S."/>
            <person name="Marco P."/>
            <person name="Wang X."/>
            <person name="Falini L.B."/>
            <person name="Barry K."/>
            <person name="Haridas S."/>
            <person name="Lipzen A."/>
            <person name="Labutti K."/>
            <person name="Grigoriev I.V."/>
            <person name="Murat C."/>
            <person name="Martin F."/>
            <person name="Albertini E."/>
            <person name="Donnini D."/>
            <person name="Bonito G."/>
        </authorList>
    </citation>
    <scope>NUCLEOTIDE SEQUENCE [LARGE SCALE GENOMIC DNA]</scope>
    <source>
        <strain evidence="3 4">Sb_GMNB300</strain>
    </source>
</reference>
<dbReference type="InParanoid" id="A0A5J5F0Z6"/>
<name>A0A5J5F0Z6_9PEZI</name>
<dbReference type="InterPro" id="IPR040213">
    <property type="entry name" value="GIR2-like"/>
</dbReference>
<dbReference type="SMART" id="SM00591">
    <property type="entry name" value="RWD"/>
    <property type="match status" value="1"/>
</dbReference>
<sequence>MATEEQSEELEVLQSIYPDELQVLTPTSFRIKLLLDPPPVPGLNPSDEDDEDPAPVLLLHVSYPPAYPHVAPDLDVTFEEGSPTSLLSFPEDKATLLGALKETIEENLGMAMVFTLTSTLKDAAETLIVDRATAKDREREALLRQEEEKEMEKFRGELVTRERFAEWLVNFEKETEELKRKALEEEEAEGKKTQKAAAKETEKKLTGRELWERGLAGNAEEEEDEEDTIDVSKLKLGS</sequence>
<evidence type="ECO:0000313" key="4">
    <source>
        <dbReference type="Proteomes" id="UP000326924"/>
    </source>
</evidence>
<evidence type="ECO:0000313" key="3">
    <source>
        <dbReference type="EMBL" id="KAA8909209.1"/>
    </source>
</evidence>
<dbReference type="AlphaFoldDB" id="A0A5J5F0Z6"/>
<dbReference type="CDD" id="cd23823">
    <property type="entry name" value="RWD_GCN2"/>
    <property type="match status" value="1"/>
</dbReference>
<dbReference type="SUPFAM" id="SSF54495">
    <property type="entry name" value="UBC-like"/>
    <property type="match status" value="1"/>
</dbReference>
<accession>A0A5J5F0Z6</accession>
<evidence type="ECO:0000256" key="1">
    <source>
        <dbReference type="SAM" id="MobiDB-lite"/>
    </source>
</evidence>
<keyword evidence="4" id="KW-1185">Reference proteome</keyword>
<gene>
    <name evidence="3" type="ORF">FN846DRAFT_905810</name>
</gene>
<protein>
    <submittedName>
        <fullName evidence="3">Ubiquitin-conjugating enzyme/RWD-like protein</fullName>
    </submittedName>
</protein>
<dbReference type="InterPro" id="IPR016135">
    <property type="entry name" value="UBQ-conjugating_enzyme/RWD"/>
</dbReference>
<dbReference type="FunCoup" id="A0A5J5F0Z6">
    <property type="interactions" value="819"/>
</dbReference>
<dbReference type="PROSITE" id="PS50908">
    <property type="entry name" value="RWD"/>
    <property type="match status" value="1"/>
</dbReference>
<dbReference type="Proteomes" id="UP000326924">
    <property type="component" value="Unassembled WGS sequence"/>
</dbReference>
<evidence type="ECO:0000259" key="2">
    <source>
        <dbReference type="PROSITE" id="PS50908"/>
    </source>
</evidence>
<comment type="caution">
    <text evidence="3">The sequence shown here is derived from an EMBL/GenBank/DDBJ whole genome shotgun (WGS) entry which is preliminary data.</text>
</comment>
<dbReference type="OrthoDB" id="277175at2759"/>
<organism evidence="3 4">
    <name type="scientific">Sphaerosporella brunnea</name>
    <dbReference type="NCBI Taxonomy" id="1250544"/>
    <lineage>
        <taxon>Eukaryota</taxon>
        <taxon>Fungi</taxon>
        <taxon>Dikarya</taxon>
        <taxon>Ascomycota</taxon>
        <taxon>Pezizomycotina</taxon>
        <taxon>Pezizomycetes</taxon>
        <taxon>Pezizales</taxon>
        <taxon>Pyronemataceae</taxon>
        <taxon>Sphaerosporella</taxon>
    </lineage>
</organism>
<feature type="compositionally biased region" description="Acidic residues" evidence="1">
    <location>
        <begin position="219"/>
        <end position="229"/>
    </location>
</feature>
<proteinExistence type="predicted"/>
<feature type="region of interest" description="Disordered" evidence="1">
    <location>
        <begin position="183"/>
        <end position="238"/>
    </location>
</feature>
<dbReference type="Pfam" id="PF05773">
    <property type="entry name" value="RWD"/>
    <property type="match status" value="1"/>
</dbReference>
<feature type="domain" description="RWD" evidence="2">
    <location>
        <begin position="8"/>
        <end position="127"/>
    </location>
</feature>
<dbReference type="EMBL" id="VXIS01000060">
    <property type="protein sequence ID" value="KAA8909209.1"/>
    <property type="molecule type" value="Genomic_DNA"/>
</dbReference>
<dbReference type="InterPro" id="IPR006575">
    <property type="entry name" value="RWD_dom"/>
</dbReference>
<feature type="compositionally biased region" description="Basic and acidic residues" evidence="1">
    <location>
        <begin position="183"/>
        <end position="212"/>
    </location>
</feature>